<proteinExistence type="predicted"/>
<keyword evidence="2" id="KW-1185">Reference proteome</keyword>
<accession>A0A512N970</accession>
<protein>
    <submittedName>
        <fullName evidence="1">Uncharacterized protein</fullName>
    </submittedName>
</protein>
<organism evidence="1 2">
    <name type="scientific">Reyranella soli</name>
    <dbReference type="NCBI Taxonomy" id="1230389"/>
    <lineage>
        <taxon>Bacteria</taxon>
        <taxon>Pseudomonadati</taxon>
        <taxon>Pseudomonadota</taxon>
        <taxon>Alphaproteobacteria</taxon>
        <taxon>Hyphomicrobiales</taxon>
        <taxon>Reyranellaceae</taxon>
        <taxon>Reyranella</taxon>
    </lineage>
</organism>
<dbReference type="Proteomes" id="UP000321058">
    <property type="component" value="Unassembled WGS sequence"/>
</dbReference>
<sequence>MLNVHLYFAKLFGCHIADLNVAIDLSPFRRAILDSVAHPGLYLNFGFGLTDGGEPHVGTSDIELVTKSGANTILAATWFQGVANLSVRVTFADAERQRLKSLADAWHPDRGTSLRIVDYTR</sequence>
<evidence type="ECO:0000313" key="1">
    <source>
        <dbReference type="EMBL" id="GEP55508.1"/>
    </source>
</evidence>
<comment type="caution">
    <text evidence="1">The sequence shown here is derived from an EMBL/GenBank/DDBJ whole genome shotgun (WGS) entry which is preliminary data.</text>
</comment>
<name>A0A512N970_9HYPH</name>
<reference evidence="1 2" key="1">
    <citation type="submission" date="2019-07" db="EMBL/GenBank/DDBJ databases">
        <title>Whole genome shotgun sequence of Reyranella soli NBRC 108950.</title>
        <authorList>
            <person name="Hosoyama A."/>
            <person name="Uohara A."/>
            <person name="Ohji S."/>
            <person name="Ichikawa N."/>
        </authorList>
    </citation>
    <scope>NUCLEOTIDE SEQUENCE [LARGE SCALE GENOMIC DNA]</scope>
    <source>
        <strain evidence="1 2">NBRC 108950</strain>
    </source>
</reference>
<evidence type="ECO:0000313" key="2">
    <source>
        <dbReference type="Proteomes" id="UP000321058"/>
    </source>
</evidence>
<dbReference type="AlphaFoldDB" id="A0A512N970"/>
<gene>
    <name evidence="1" type="ORF">RSO01_26740</name>
</gene>
<dbReference type="EMBL" id="BKAJ01000038">
    <property type="protein sequence ID" value="GEP55508.1"/>
    <property type="molecule type" value="Genomic_DNA"/>
</dbReference>